<evidence type="ECO:0000313" key="3">
    <source>
        <dbReference type="EMBL" id="KJW13593.1"/>
    </source>
</evidence>
<evidence type="ECO:0000313" key="2">
    <source>
        <dbReference type="EMBL" id="KJW12861.1"/>
    </source>
</evidence>
<dbReference type="EMBL" id="JZCR01000014">
    <property type="protein sequence ID" value="KJW12861.1"/>
    <property type="molecule type" value="Genomic_DNA"/>
</dbReference>
<feature type="region of interest" description="Disordered" evidence="1">
    <location>
        <begin position="342"/>
        <end position="367"/>
    </location>
</feature>
<evidence type="ECO:0008006" key="5">
    <source>
        <dbReference type="Google" id="ProtNLM"/>
    </source>
</evidence>
<sequence>MRTIADIENPNAIIGWWNTRPNEQGPYLYQSLTDLAYSTTDDIEMLYGSEQPRKMLSLTTDDSKAIKRDNIGFESDSLKVIPFKNYKAMNEKRRNEIKKAITNNANAAMVKAITETQWKDPATLLRDSQFTREVLFMQALTTGKIHAISDGLEYNRDFHLPSEHIVTTGTPWGNTDSSPLRDIRNYKKQMLQDNGTKIAYALMNGNTFLQLSDSGEVYNSLSINKTTNNIAFAQTQVTKLFTETLPGVEPLLYDGMSDTDYFIPDGMVILLPAGGVGRMVWTDTNEDLGLAGDPKYQLSRTSDGITLYTKRVDNPVATMTHVSQKVLPAIDKIRNIMIMNVGGTTSSPQQAKTSSDTTSTTGDASKN</sequence>
<dbReference type="Pfam" id="PF03864">
    <property type="entry name" value="Phage_cap_E"/>
    <property type="match status" value="1"/>
</dbReference>
<dbReference type="AlphaFoldDB" id="A0A0F3RU83"/>
<organism evidence="3 4">
    <name type="scientific">Levilactobacillus spicheri</name>
    <dbReference type="NCBI Taxonomy" id="216463"/>
    <lineage>
        <taxon>Bacteria</taxon>
        <taxon>Bacillati</taxon>
        <taxon>Bacillota</taxon>
        <taxon>Bacilli</taxon>
        <taxon>Lactobacillales</taxon>
        <taxon>Lactobacillaceae</taxon>
        <taxon>Levilactobacillus</taxon>
    </lineage>
</organism>
<dbReference type="InterPro" id="IPR005564">
    <property type="entry name" value="Major_capsid_GpE"/>
</dbReference>
<evidence type="ECO:0000256" key="1">
    <source>
        <dbReference type="SAM" id="MobiDB-lite"/>
    </source>
</evidence>
<dbReference type="OrthoDB" id="47969at2"/>
<gene>
    <name evidence="3" type="ORF">VC81_03785</name>
    <name evidence="2" type="ORF">VC81_06330</name>
</gene>
<dbReference type="Proteomes" id="UP000033491">
    <property type="component" value="Unassembled WGS sequence"/>
</dbReference>
<reference evidence="3 4" key="1">
    <citation type="submission" date="2015-03" db="EMBL/GenBank/DDBJ databases">
        <authorList>
            <person name="Zheng J."/>
            <person name="Ganezle M."/>
        </authorList>
    </citation>
    <scope>NUCLEOTIDE SEQUENCE [LARGE SCALE GENOMIC DNA]</scope>
    <source>
        <strain evidence="3 4">LP38</strain>
    </source>
</reference>
<feature type="compositionally biased region" description="Low complexity" evidence="1">
    <location>
        <begin position="351"/>
        <end position="367"/>
    </location>
</feature>
<evidence type="ECO:0000313" key="4">
    <source>
        <dbReference type="Proteomes" id="UP000033491"/>
    </source>
</evidence>
<dbReference type="PATRIC" id="fig|216463.3.peg.2591"/>
<proteinExistence type="predicted"/>
<dbReference type="EMBL" id="JZCR01000006">
    <property type="protein sequence ID" value="KJW13593.1"/>
    <property type="molecule type" value="Genomic_DNA"/>
</dbReference>
<protein>
    <recommendedName>
        <fullName evidence="5">Phage capsid protein</fullName>
    </recommendedName>
</protein>
<dbReference type="RefSeq" id="WP_045806815.1">
    <property type="nucleotide sequence ID" value="NZ_JZCR01000006.1"/>
</dbReference>
<accession>A0A0F3RU83</accession>
<comment type="caution">
    <text evidence="3">The sequence shown here is derived from an EMBL/GenBank/DDBJ whole genome shotgun (WGS) entry which is preliminary data.</text>
</comment>
<name>A0A0F3RU83_9LACO</name>
<dbReference type="STRING" id="216463.VC81_03785"/>